<reference evidence="1" key="1">
    <citation type="journal article" date="2023" name="IScience">
        <title>Live-bearing cockroach genome reveals convergent evolutionary mechanisms linked to viviparity in insects and beyond.</title>
        <authorList>
            <person name="Fouks B."/>
            <person name="Harrison M.C."/>
            <person name="Mikhailova A.A."/>
            <person name="Marchal E."/>
            <person name="English S."/>
            <person name="Carruthers M."/>
            <person name="Jennings E.C."/>
            <person name="Chiamaka E.L."/>
            <person name="Frigard R.A."/>
            <person name="Pippel M."/>
            <person name="Attardo G.M."/>
            <person name="Benoit J.B."/>
            <person name="Bornberg-Bauer E."/>
            <person name="Tobe S.S."/>
        </authorList>
    </citation>
    <scope>NUCLEOTIDE SEQUENCE</scope>
    <source>
        <strain evidence="1">Stay&amp;Tobe</strain>
    </source>
</reference>
<protein>
    <submittedName>
        <fullName evidence="1">Uncharacterized protein</fullName>
    </submittedName>
</protein>
<dbReference type="PANTHER" id="PTHR21574">
    <property type="entry name" value="CENTROSOMAL PROTEIN OF 120 KDA"/>
    <property type="match status" value="1"/>
</dbReference>
<name>A0AAD7ZHR6_DIPPU</name>
<feature type="non-terminal residue" evidence="1">
    <location>
        <position position="282"/>
    </location>
</feature>
<accession>A0AAD7ZHR6</accession>
<dbReference type="InterPro" id="IPR035892">
    <property type="entry name" value="C2_domain_sf"/>
</dbReference>
<dbReference type="GO" id="GO:1903724">
    <property type="term" value="P:positive regulation of centriole elongation"/>
    <property type="evidence" value="ECO:0007669"/>
    <property type="project" value="TreeGrafter"/>
</dbReference>
<evidence type="ECO:0000313" key="2">
    <source>
        <dbReference type="Proteomes" id="UP001233999"/>
    </source>
</evidence>
<reference evidence="1" key="2">
    <citation type="submission" date="2023-05" db="EMBL/GenBank/DDBJ databases">
        <authorList>
            <person name="Fouks B."/>
        </authorList>
    </citation>
    <scope>NUCLEOTIDE SEQUENCE</scope>
    <source>
        <strain evidence="1">Stay&amp;Tobe</strain>
        <tissue evidence="1">Testes</tissue>
    </source>
</reference>
<dbReference type="Gene3D" id="2.60.40.150">
    <property type="entry name" value="C2 domain"/>
    <property type="match status" value="1"/>
</dbReference>
<gene>
    <name evidence="1" type="ORF">L9F63_024248</name>
</gene>
<dbReference type="EMBL" id="JASPKZ010008266">
    <property type="protein sequence ID" value="KAJ9580575.1"/>
    <property type="molecule type" value="Genomic_DNA"/>
</dbReference>
<dbReference type="InterPro" id="IPR039893">
    <property type="entry name" value="CEP120-like"/>
</dbReference>
<dbReference type="Proteomes" id="UP001233999">
    <property type="component" value="Unassembled WGS sequence"/>
</dbReference>
<keyword evidence="2" id="KW-1185">Reference proteome</keyword>
<comment type="caution">
    <text evidence="1">The sequence shown here is derived from an EMBL/GenBank/DDBJ whole genome shotgun (WGS) entry which is preliminary data.</text>
</comment>
<dbReference type="GO" id="GO:0005813">
    <property type="term" value="C:centrosome"/>
    <property type="evidence" value="ECO:0007669"/>
    <property type="project" value="TreeGrafter"/>
</dbReference>
<evidence type="ECO:0000313" key="1">
    <source>
        <dbReference type="EMBL" id="KAJ9580575.1"/>
    </source>
</evidence>
<sequence length="282" mass="32664">MDELNGPDVRIILNIKEELIINKLKKFKHKKRLNEYTTLQNCKEKKKYKKITYHPEMHRKFQKIFDKCNISLAPINKFSLGRGFGALRKAPGDKIYIETTLNGSVLDTDALPITDEPHFDSELMWESNKKSLRRLRSDCTTIKILCFMVGESLMKPERVGHCTISLREARIVPSGKSFEEIGESWWHWQKLNGIKPPYQEILYSLRLEGRPEMPNKPNLHMVKETKTKINPQKQAQKSKLPNLNLITRLHSDKGVIQIGSDETATEYFTLTIYVGQAVNLNL</sequence>
<dbReference type="PANTHER" id="PTHR21574:SF0">
    <property type="entry name" value="CENTROSOMAL PROTEIN OF 120 KDA"/>
    <property type="match status" value="1"/>
</dbReference>
<proteinExistence type="predicted"/>
<dbReference type="AlphaFoldDB" id="A0AAD7ZHR6"/>
<organism evidence="1 2">
    <name type="scientific">Diploptera punctata</name>
    <name type="common">Pacific beetle cockroach</name>
    <dbReference type="NCBI Taxonomy" id="6984"/>
    <lineage>
        <taxon>Eukaryota</taxon>
        <taxon>Metazoa</taxon>
        <taxon>Ecdysozoa</taxon>
        <taxon>Arthropoda</taxon>
        <taxon>Hexapoda</taxon>
        <taxon>Insecta</taxon>
        <taxon>Pterygota</taxon>
        <taxon>Neoptera</taxon>
        <taxon>Polyneoptera</taxon>
        <taxon>Dictyoptera</taxon>
        <taxon>Blattodea</taxon>
        <taxon>Blaberoidea</taxon>
        <taxon>Blaberidae</taxon>
        <taxon>Diplopterinae</taxon>
        <taxon>Diploptera</taxon>
    </lineage>
</organism>